<evidence type="ECO:0000256" key="10">
    <source>
        <dbReference type="PIRNR" id="PIRNR002884"/>
    </source>
</evidence>
<dbReference type="Gene3D" id="1.10.287.500">
    <property type="entry name" value="Helix hairpin bin"/>
    <property type="match status" value="2"/>
</dbReference>
<gene>
    <name evidence="14" type="ORF">EI16_00330</name>
</gene>
<feature type="site" description="Enhances dephosphorylation of CheY-P" evidence="11">
    <location>
        <position position="141"/>
    </location>
</feature>
<dbReference type="EMBL" id="JMIU01000001">
    <property type="protein sequence ID" value="KDN94799.1"/>
    <property type="molecule type" value="Genomic_DNA"/>
</dbReference>
<dbReference type="GO" id="GO:0009288">
    <property type="term" value="C:bacterial-type flagellum"/>
    <property type="evidence" value="ECO:0007669"/>
    <property type="project" value="InterPro"/>
</dbReference>
<feature type="coiled-coil region" evidence="12">
    <location>
        <begin position="86"/>
        <end position="113"/>
    </location>
</feature>
<feature type="compositionally biased region" description="Acidic residues" evidence="13">
    <location>
        <begin position="206"/>
        <end position="217"/>
    </location>
</feature>
<dbReference type="STRING" id="28885.EI16_00330"/>
<dbReference type="GO" id="GO:0050920">
    <property type="term" value="P:regulation of chemotaxis"/>
    <property type="evidence" value="ECO:0007669"/>
    <property type="project" value="InterPro"/>
</dbReference>
<comment type="subunit">
    <text evidence="10">Homodimer.</text>
</comment>
<keyword evidence="7 10" id="KW-0378">Hydrolase</keyword>
<evidence type="ECO:0000256" key="6">
    <source>
        <dbReference type="ARBA" id="ARBA00022779"/>
    </source>
</evidence>
<feature type="compositionally biased region" description="Basic and acidic residues" evidence="13">
    <location>
        <begin position="178"/>
        <end position="187"/>
    </location>
</feature>
<dbReference type="SUPFAM" id="SSF75708">
    <property type="entry name" value="Chemotaxis phosphatase CheZ"/>
    <property type="match status" value="1"/>
</dbReference>
<keyword evidence="15" id="KW-1185">Reference proteome</keyword>
<dbReference type="InterPro" id="IPR007439">
    <property type="entry name" value="Chemotax_Pase_CheZ"/>
</dbReference>
<comment type="subcellular location">
    <subcellularLocation>
        <location evidence="1 10">Cytoplasm</location>
    </subcellularLocation>
</comment>
<evidence type="ECO:0000256" key="1">
    <source>
        <dbReference type="ARBA" id="ARBA00004496"/>
    </source>
</evidence>
<dbReference type="InterPro" id="IPR050992">
    <property type="entry name" value="CheZ_family_phosphatases"/>
</dbReference>
<protein>
    <recommendedName>
        <fullName evidence="3 10">Protein phosphatase CheZ</fullName>
        <ecNumber evidence="10">3.1.3.-</ecNumber>
    </recommendedName>
    <alternativeName>
        <fullName evidence="9 10">Chemotaxis protein CheZ</fullName>
    </alternativeName>
</protein>
<dbReference type="RefSeq" id="WP_029908277.1">
    <property type="nucleotide sequence ID" value="NZ_AP020335.1"/>
</dbReference>
<proteinExistence type="inferred from homology"/>
<dbReference type="PIRSF" id="PIRSF002884">
    <property type="entry name" value="CheZ"/>
    <property type="match status" value="1"/>
</dbReference>
<organism evidence="14 15">
    <name type="scientific">Hydrogenovibrio marinus</name>
    <dbReference type="NCBI Taxonomy" id="28885"/>
    <lineage>
        <taxon>Bacteria</taxon>
        <taxon>Pseudomonadati</taxon>
        <taxon>Pseudomonadota</taxon>
        <taxon>Gammaproteobacteria</taxon>
        <taxon>Thiotrichales</taxon>
        <taxon>Piscirickettsiaceae</taxon>
        <taxon>Hydrogenovibrio</taxon>
    </lineage>
</organism>
<evidence type="ECO:0000256" key="8">
    <source>
        <dbReference type="ARBA" id="ARBA00022912"/>
    </source>
</evidence>
<keyword evidence="12" id="KW-0175">Coiled coil</keyword>
<evidence type="ECO:0000256" key="7">
    <source>
        <dbReference type="ARBA" id="ARBA00022801"/>
    </source>
</evidence>
<evidence type="ECO:0000313" key="15">
    <source>
        <dbReference type="Proteomes" id="UP000027341"/>
    </source>
</evidence>
<comment type="function">
    <text evidence="10">Plays an important role in bacterial chemotaxis signal transduction pathway by accelerating the dephosphorylation of phosphorylated CheY (CheY-P).</text>
</comment>
<keyword evidence="5 10" id="KW-0145">Chemotaxis</keyword>
<sequence length="217" mass="23745">MENISVAQVESLLKSIKDKNYQEAASIIDDLVKMKNESLVNEVKELSAGLHKSLESFGNDTIILKHTKHDLPDASERLKYVIEATEEASNKTLETAESVLEKLESLESKITDESILAALSTVQTQMTDIMVAQSFQDLTGQVLNRIVDLVTSLEKNLNELILNAGVDLDSVTGLETSDEQRHADEMKGIGPNVTKSSKKDSVSSQDDVDDLLGDLGL</sequence>
<dbReference type="GO" id="GO:0005737">
    <property type="term" value="C:cytoplasm"/>
    <property type="evidence" value="ECO:0007669"/>
    <property type="project" value="UniProtKB-SubCell"/>
</dbReference>
<dbReference type="GO" id="GO:0004721">
    <property type="term" value="F:phosphoprotein phosphatase activity"/>
    <property type="evidence" value="ECO:0007669"/>
    <property type="project" value="UniProtKB-KW"/>
</dbReference>
<feature type="region of interest" description="Disordered" evidence="13">
    <location>
        <begin position="175"/>
        <end position="217"/>
    </location>
</feature>
<dbReference type="Pfam" id="PF04344">
    <property type="entry name" value="CheZ"/>
    <property type="match status" value="2"/>
</dbReference>
<evidence type="ECO:0000256" key="12">
    <source>
        <dbReference type="SAM" id="Coils"/>
    </source>
</evidence>
<name>A0A066ZRB7_HYDMR</name>
<evidence type="ECO:0000256" key="3">
    <source>
        <dbReference type="ARBA" id="ARBA00018484"/>
    </source>
</evidence>
<dbReference type="EC" id="3.1.3.-" evidence="10"/>
<keyword evidence="4 10" id="KW-0963">Cytoplasm</keyword>
<comment type="caution">
    <text evidence="14">The sequence shown here is derived from an EMBL/GenBank/DDBJ whole genome shotgun (WGS) entry which is preliminary data.</text>
</comment>
<keyword evidence="6 10" id="KW-0283">Flagellar rotation</keyword>
<dbReference type="Proteomes" id="UP000027341">
    <property type="component" value="Unassembled WGS sequence"/>
</dbReference>
<accession>A0A066ZRB7</accession>
<evidence type="ECO:0000256" key="11">
    <source>
        <dbReference type="PIRSR" id="PIRSR002884-1"/>
    </source>
</evidence>
<evidence type="ECO:0000313" key="14">
    <source>
        <dbReference type="EMBL" id="KDN94799.1"/>
    </source>
</evidence>
<dbReference type="AlphaFoldDB" id="A0A066ZRB7"/>
<evidence type="ECO:0000256" key="9">
    <source>
        <dbReference type="ARBA" id="ARBA00029599"/>
    </source>
</evidence>
<keyword evidence="8 10" id="KW-0904">Protein phosphatase</keyword>
<evidence type="ECO:0000256" key="5">
    <source>
        <dbReference type="ARBA" id="ARBA00022500"/>
    </source>
</evidence>
<dbReference type="GO" id="GO:0097588">
    <property type="term" value="P:archaeal or bacterial-type flagellum-dependent cell motility"/>
    <property type="evidence" value="ECO:0007669"/>
    <property type="project" value="UniProtKB-KW"/>
</dbReference>
<dbReference type="GO" id="GO:0006935">
    <property type="term" value="P:chemotaxis"/>
    <property type="evidence" value="ECO:0007669"/>
    <property type="project" value="UniProtKB-KW"/>
</dbReference>
<evidence type="ECO:0000256" key="13">
    <source>
        <dbReference type="SAM" id="MobiDB-lite"/>
    </source>
</evidence>
<reference evidence="14 15" key="1">
    <citation type="submission" date="2014-04" db="EMBL/GenBank/DDBJ databases">
        <title>Draft genome sequence of Hydrogenovibrio marinus MH-110, a model organism for aerobic H2 metabolism.</title>
        <authorList>
            <person name="Cha H.J."/>
            <person name="Jo B.H."/>
            <person name="Hwang B.H."/>
        </authorList>
    </citation>
    <scope>NUCLEOTIDE SEQUENCE [LARGE SCALE GENOMIC DNA]</scope>
    <source>
        <strain evidence="14 15">MH-110</strain>
    </source>
</reference>
<dbReference type="PANTHER" id="PTHR43693">
    <property type="entry name" value="PROTEIN PHOSPHATASE CHEZ"/>
    <property type="match status" value="1"/>
</dbReference>
<dbReference type="PANTHER" id="PTHR43693:SF1">
    <property type="entry name" value="PROTEIN PHOSPHATASE CHEZ"/>
    <property type="match status" value="1"/>
</dbReference>
<evidence type="ECO:0000256" key="4">
    <source>
        <dbReference type="ARBA" id="ARBA00022490"/>
    </source>
</evidence>
<evidence type="ECO:0000256" key="2">
    <source>
        <dbReference type="ARBA" id="ARBA00005908"/>
    </source>
</evidence>
<comment type="similarity">
    <text evidence="2 10">Belongs to the CheZ family.</text>
</comment>